<dbReference type="CDD" id="cd20070">
    <property type="entry name" value="5TM_YidC_Alb3"/>
    <property type="match status" value="1"/>
</dbReference>
<keyword evidence="7" id="KW-0653">Protein transport</keyword>
<evidence type="ECO:0000256" key="14">
    <source>
        <dbReference type="ARBA" id="ARBA00033245"/>
    </source>
</evidence>
<keyword evidence="6 16" id="KW-0812">Transmembrane</keyword>
<feature type="transmembrane region" description="Helical" evidence="18">
    <location>
        <begin position="189"/>
        <end position="208"/>
    </location>
</feature>
<name>A0A1E3RZA5_9MYCO</name>
<keyword evidence="9 18" id="KW-0472">Membrane</keyword>
<dbReference type="Proteomes" id="UP000094243">
    <property type="component" value="Unassembled WGS sequence"/>
</dbReference>
<evidence type="ECO:0000256" key="3">
    <source>
        <dbReference type="ARBA" id="ARBA00015325"/>
    </source>
</evidence>
<keyword evidence="8 18" id="KW-1133">Transmembrane helix</keyword>
<dbReference type="RefSeq" id="WP_069404641.1">
    <property type="nucleotide sequence ID" value="NZ_MIGZ01000032.1"/>
</dbReference>
<evidence type="ECO:0000256" key="5">
    <source>
        <dbReference type="ARBA" id="ARBA00022475"/>
    </source>
</evidence>
<dbReference type="PANTHER" id="PTHR12428:SF65">
    <property type="entry name" value="CYTOCHROME C OXIDASE ASSEMBLY PROTEIN COX18, MITOCHONDRIAL"/>
    <property type="match status" value="1"/>
</dbReference>
<dbReference type="Pfam" id="PF02096">
    <property type="entry name" value="60KD_IMP"/>
    <property type="match status" value="1"/>
</dbReference>
<evidence type="ECO:0000313" key="21">
    <source>
        <dbReference type="Proteomes" id="UP000094243"/>
    </source>
</evidence>
<dbReference type="InterPro" id="IPR028055">
    <property type="entry name" value="YidC/Oxa/ALB_C"/>
</dbReference>
<evidence type="ECO:0000259" key="19">
    <source>
        <dbReference type="Pfam" id="PF02096"/>
    </source>
</evidence>
<dbReference type="GO" id="GO:0015031">
    <property type="term" value="P:protein transport"/>
    <property type="evidence" value="ECO:0007669"/>
    <property type="project" value="UniProtKB-KW"/>
</dbReference>
<feature type="transmembrane region" description="Helical" evidence="18">
    <location>
        <begin position="34"/>
        <end position="52"/>
    </location>
</feature>
<evidence type="ECO:0000256" key="9">
    <source>
        <dbReference type="ARBA" id="ARBA00023136"/>
    </source>
</evidence>
<feature type="compositionally biased region" description="Basic and acidic residues" evidence="17">
    <location>
        <begin position="282"/>
        <end position="291"/>
    </location>
</feature>
<comment type="function">
    <text evidence="11">Required for the insertion and/or proper folding and/or complex formation of integral membrane proteins into the membrane. Involved in integration of membrane proteins that insert both dependently and independently of the Sec translocase complex, as well as at least some lipoproteins. Aids folding of multispanning membrane proteins.</text>
</comment>
<dbReference type="GO" id="GO:0032977">
    <property type="term" value="F:membrane insertase activity"/>
    <property type="evidence" value="ECO:0007669"/>
    <property type="project" value="InterPro"/>
</dbReference>
<feature type="transmembrane region" description="Helical" evidence="18">
    <location>
        <begin position="233"/>
        <end position="259"/>
    </location>
</feature>
<feature type="transmembrane region" description="Helical" evidence="18">
    <location>
        <begin position="9"/>
        <end position="28"/>
    </location>
</feature>
<feature type="compositionally biased region" description="Low complexity" evidence="17">
    <location>
        <begin position="337"/>
        <end position="347"/>
    </location>
</feature>
<evidence type="ECO:0000256" key="11">
    <source>
        <dbReference type="ARBA" id="ARBA00025034"/>
    </source>
</evidence>
<evidence type="ECO:0000256" key="18">
    <source>
        <dbReference type="SAM" id="Phobius"/>
    </source>
</evidence>
<evidence type="ECO:0000256" key="6">
    <source>
        <dbReference type="ARBA" id="ARBA00022692"/>
    </source>
</evidence>
<evidence type="ECO:0000256" key="2">
    <source>
        <dbReference type="ARBA" id="ARBA00010527"/>
    </source>
</evidence>
<dbReference type="OrthoDB" id="9780552at2"/>
<evidence type="ECO:0000256" key="17">
    <source>
        <dbReference type="SAM" id="MobiDB-lite"/>
    </source>
</evidence>
<dbReference type="EMBL" id="MIGZ01000032">
    <property type="protein sequence ID" value="ODQ94762.1"/>
    <property type="molecule type" value="Genomic_DNA"/>
</dbReference>
<dbReference type="GO" id="GO:0051205">
    <property type="term" value="P:protein insertion into membrane"/>
    <property type="evidence" value="ECO:0007669"/>
    <property type="project" value="TreeGrafter"/>
</dbReference>
<evidence type="ECO:0000256" key="10">
    <source>
        <dbReference type="ARBA" id="ARBA00023186"/>
    </source>
</evidence>
<comment type="subcellular location">
    <subcellularLocation>
        <location evidence="1">Cell membrane</location>
        <topology evidence="1">Multi-pass membrane protein</topology>
    </subcellularLocation>
    <subcellularLocation>
        <location evidence="16">Membrane</location>
        <topology evidence="16">Multi-pass membrane protein</topology>
    </subcellularLocation>
</comment>
<feature type="compositionally biased region" description="Low complexity" evidence="17">
    <location>
        <begin position="307"/>
        <end position="320"/>
    </location>
</feature>
<protein>
    <recommendedName>
        <fullName evidence="3">Membrane protein insertase YidC</fullName>
    </recommendedName>
    <alternativeName>
        <fullName evidence="15">Foldase YidC</fullName>
    </alternativeName>
    <alternativeName>
        <fullName evidence="14">Membrane integrase YidC</fullName>
    </alternativeName>
    <alternativeName>
        <fullName evidence="13">Membrane protein YidC</fullName>
    </alternativeName>
</protein>
<dbReference type="GO" id="GO:0005886">
    <property type="term" value="C:plasma membrane"/>
    <property type="evidence" value="ECO:0007669"/>
    <property type="project" value="UniProtKB-SubCell"/>
</dbReference>
<dbReference type="NCBIfam" id="TIGR03592">
    <property type="entry name" value="yidC_oxa1_cterm"/>
    <property type="match status" value="1"/>
</dbReference>
<dbReference type="PANTHER" id="PTHR12428">
    <property type="entry name" value="OXA1"/>
    <property type="match status" value="1"/>
</dbReference>
<comment type="caution">
    <text evidence="20">The sequence shown here is derived from an EMBL/GenBank/DDBJ whole genome shotgun (WGS) entry which is preliminary data.</text>
</comment>
<reference evidence="21" key="1">
    <citation type="submission" date="2016-09" db="EMBL/GenBank/DDBJ databases">
        <authorList>
            <person name="Greninger A.L."/>
            <person name="Jerome K.R."/>
            <person name="Mcnair B."/>
            <person name="Wallis C."/>
            <person name="Fang F."/>
        </authorList>
    </citation>
    <scope>NUCLEOTIDE SEQUENCE [LARGE SCALE GENOMIC DNA]</scope>
    <source>
        <strain evidence="21">M7</strain>
    </source>
</reference>
<accession>A0A1E3RZA5</accession>
<feature type="transmembrane region" description="Helical" evidence="18">
    <location>
        <begin position="100"/>
        <end position="123"/>
    </location>
</feature>
<dbReference type="AlphaFoldDB" id="A0A1E3RZA5"/>
<evidence type="ECO:0000256" key="13">
    <source>
        <dbReference type="ARBA" id="ARBA00031538"/>
    </source>
</evidence>
<dbReference type="NCBIfam" id="NF002899">
    <property type="entry name" value="PRK03449.1"/>
    <property type="match status" value="1"/>
</dbReference>
<evidence type="ECO:0000313" key="20">
    <source>
        <dbReference type="EMBL" id="ODQ94762.1"/>
    </source>
</evidence>
<sequence>MFNWFSLDIIYYPVSAIMWVWYKLFSFLLGPSNFFAWALSVMFLVFTLRAILYKPFVKQIRTTRQMQELQPQIKALQKKYGKDRQRMALEMQKLQKEHGFNPILGCLPMLAQIPVFIGLFHVLRSFNRTGGYGIGAQHLDPEVNRTLANYVFSATDVGHFLDANLFGAPIGAWMIQNTGLDAFTVFNRGAVIAVGVPIMILAGVATYFNSRASVARQSPEAAANPQTALMNKLALYVFPLGVVVGGPFLPLAIIMYWLANNIWTFGQQHYVFGKIEKEEEAKKQEALERRAQNAPPPGAKPKRARKGQAAAAQATATASAESDGGADGSVGEDEADTATGGDDTGAAKPTSTTARKSTSGTNNRAPRPGATPRPGARPKKRKR</sequence>
<keyword evidence="10" id="KW-0143">Chaperone</keyword>
<comment type="similarity">
    <text evidence="2">Belongs to the OXA1/ALB3/YidC family. Type 1 subfamily.</text>
</comment>
<gene>
    <name evidence="20" type="ORF">BHQ17_07615</name>
</gene>
<keyword evidence="5" id="KW-1003">Cell membrane</keyword>
<evidence type="ECO:0000256" key="8">
    <source>
        <dbReference type="ARBA" id="ARBA00022989"/>
    </source>
</evidence>
<evidence type="ECO:0000256" key="16">
    <source>
        <dbReference type="RuleBase" id="RU003945"/>
    </source>
</evidence>
<feature type="domain" description="Membrane insertase YidC/Oxa/ALB C-terminal" evidence="19">
    <location>
        <begin position="37"/>
        <end position="271"/>
    </location>
</feature>
<evidence type="ECO:0000256" key="15">
    <source>
        <dbReference type="ARBA" id="ARBA00033342"/>
    </source>
</evidence>
<dbReference type="InterPro" id="IPR001708">
    <property type="entry name" value="YidC/ALB3/OXA1/COX18"/>
</dbReference>
<evidence type="ECO:0000256" key="12">
    <source>
        <dbReference type="ARBA" id="ARBA00026028"/>
    </source>
</evidence>
<evidence type="ECO:0000256" key="7">
    <source>
        <dbReference type="ARBA" id="ARBA00022927"/>
    </source>
</evidence>
<feature type="compositionally biased region" description="Low complexity" evidence="17">
    <location>
        <begin position="364"/>
        <end position="374"/>
    </location>
</feature>
<evidence type="ECO:0000256" key="1">
    <source>
        <dbReference type="ARBA" id="ARBA00004651"/>
    </source>
</evidence>
<proteinExistence type="inferred from homology"/>
<feature type="region of interest" description="Disordered" evidence="17">
    <location>
        <begin position="282"/>
        <end position="383"/>
    </location>
</feature>
<keyword evidence="21" id="KW-1185">Reference proteome</keyword>
<dbReference type="InterPro" id="IPR047196">
    <property type="entry name" value="YidC_ALB_C"/>
</dbReference>
<feature type="compositionally biased region" description="Polar residues" evidence="17">
    <location>
        <begin position="349"/>
        <end position="363"/>
    </location>
</feature>
<comment type="subunit">
    <text evidence="12">Interacts with the Sec translocase complex via SecD. Specifically interacts with transmembrane segments of nascent integral membrane proteins during membrane integration.</text>
</comment>
<organism evidence="20 21">
    <name type="scientific">Mycolicibacterium holsaticum</name>
    <dbReference type="NCBI Taxonomy" id="152142"/>
    <lineage>
        <taxon>Bacteria</taxon>
        <taxon>Bacillati</taxon>
        <taxon>Actinomycetota</taxon>
        <taxon>Actinomycetes</taxon>
        <taxon>Mycobacteriales</taxon>
        <taxon>Mycobacteriaceae</taxon>
        <taxon>Mycolicibacterium</taxon>
    </lineage>
</organism>
<keyword evidence="4" id="KW-0813">Transport</keyword>
<evidence type="ECO:0000256" key="4">
    <source>
        <dbReference type="ARBA" id="ARBA00022448"/>
    </source>
</evidence>